<comment type="catalytic activity">
    <reaction evidence="1 7">
        <text>dTDP-alpha-D-glucose = dTDP-4-dehydro-6-deoxy-alpha-D-glucose + H2O</text>
        <dbReference type="Rhea" id="RHEA:17221"/>
        <dbReference type="ChEBI" id="CHEBI:15377"/>
        <dbReference type="ChEBI" id="CHEBI:57477"/>
        <dbReference type="ChEBI" id="CHEBI:57649"/>
        <dbReference type="EC" id="4.2.1.46"/>
    </reaction>
</comment>
<dbReference type="Gene3D" id="3.90.25.10">
    <property type="entry name" value="UDP-galactose 4-epimerase, domain 1"/>
    <property type="match status" value="1"/>
</dbReference>
<dbReference type="InterPro" id="IPR036291">
    <property type="entry name" value="NAD(P)-bd_dom_sf"/>
</dbReference>
<dbReference type="AlphaFoldDB" id="A0A1G1ZFU5"/>
<comment type="similarity">
    <text evidence="3 7">Belongs to the NAD(P)-dependent epimerase/dehydratase family. dTDP-glucose dehydratase subfamily.</text>
</comment>
<organism evidence="9 10">
    <name type="scientific">Candidatus Harrisonbacteria bacterium RIFCSPHIGHO2_02_FULL_42_16</name>
    <dbReference type="NCBI Taxonomy" id="1798404"/>
    <lineage>
        <taxon>Bacteria</taxon>
        <taxon>Candidatus Harrisoniibacteriota</taxon>
    </lineage>
</organism>
<sequence>MNHQSYKNILICGGCGFMGSNFVRFLHNKYPSYKIFNLDLLTYAGNPENLDDLAGSERYEFIRGDIGDKLLVENLFAKHGFEIVINFAAESHVDRSIVNAFQFIKTNIQGAYILLEAVRQHKIPRFVYISTDEIYGDIPKGIKTSEEYPLNPSNPYAASKASADLIVQSYIRTHKLPAVILRSSNNYGPYQYPEKLNSLVITNVLDGKKIPIHGSGVHVRSWIHVQDFCAALDMVMHRAADGKIYNISGEEKTNLEIINLIAEALDKDPAQYVEFVNDRPGADLRYSPDHSRIAKDLGWERRYHYTETLANLVDWYIKNRGWWIKIKQKSDFLDHYDKQRRGIYDL</sequence>
<evidence type="ECO:0000256" key="2">
    <source>
        <dbReference type="ARBA" id="ARBA00001911"/>
    </source>
</evidence>
<dbReference type="NCBIfam" id="TIGR01181">
    <property type="entry name" value="dTDP_gluc_dehyt"/>
    <property type="match status" value="1"/>
</dbReference>
<dbReference type="PANTHER" id="PTHR43000">
    <property type="entry name" value="DTDP-D-GLUCOSE 4,6-DEHYDRATASE-RELATED"/>
    <property type="match status" value="1"/>
</dbReference>
<dbReference type="InterPro" id="IPR005888">
    <property type="entry name" value="dTDP_Gluc_deHydtase"/>
</dbReference>
<reference evidence="9 10" key="1">
    <citation type="journal article" date="2016" name="Nat. Commun.">
        <title>Thousands of microbial genomes shed light on interconnected biogeochemical processes in an aquifer system.</title>
        <authorList>
            <person name="Anantharaman K."/>
            <person name="Brown C.T."/>
            <person name="Hug L.A."/>
            <person name="Sharon I."/>
            <person name="Castelle C.J."/>
            <person name="Probst A.J."/>
            <person name="Thomas B.C."/>
            <person name="Singh A."/>
            <person name="Wilkins M.J."/>
            <person name="Karaoz U."/>
            <person name="Brodie E.L."/>
            <person name="Williams K.H."/>
            <person name="Hubbard S.S."/>
            <person name="Banfield J.F."/>
        </authorList>
    </citation>
    <scope>NUCLEOTIDE SEQUENCE [LARGE SCALE GENOMIC DNA]</scope>
</reference>
<accession>A0A1G1ZFU5</accession>
<name>A0A1G1ZFU5_9BACT</name>
<evidence type="ECO:0000256" key="7">
    <source>
        <dbReference type="RuleBase" id="RU004473"/>
    </source>
</evidence>
<dbReference type="EMBL" id="MHJG01000023">
    <property type="protein sequence ID" value="OGY63339.1"/>
    <property type="molecule type" value="Genomic_DNA"/>
</dbReference>
<dbReference type="InterPro" id="IPR016040">
    <property type="entry name" value="NAD(P)-bd_dom"/>
</dbReference>
<dbReference type="STRING" id="1798404.A3B92_01880"/>
<dbReference type="CDD" id="cd05246">
    <property type="entry name" value="dTDP_GD_SDR_e"/>
    <property type="match status" value="1"/>
</dbReference>
<evidence type="ECO:0000313" key="9">
    <source>
        <dbReference type="EMBL" id="OGY63339.1"/>
    </source>
</evidence>
<evidence type="ECO:0000259" key="8">
    <source>
        <dbReference type="Pfam" id="PF16363"/>
    </source>
</evidence>
<comment type="cofactor">
    <cofactor evidence="2 7">
        <name>NAD(+)</name>
        <dbReference type="ChEBI" id="CHEBI:57540"/>
    </cofactor>
</comment>
<evidence type="ECO:0000256" key="1">
    <source>
        <dbReference type="ARBA" id="ARBA00001539"/>
    </source>
</evidence>
<evidence type="ECO:0000256" key="5">
    <source>
        <dbReference type="ARBA" id="ARBA00023027"/>
    </source>
</evidence>
<evidence type="ECO:0000313" key="10">
    <source>
        <dbReference type="Proteomes" id="UP000177960"/>
    </source>
</evidence>
<proteinExistence type="inferred from homology"/>
<dbReference type="SUPFAM" id="SSF51735">
    <property type="entry name" value="NAD(P)-binding Rossmann-fold domains"/>
    <property type="match status" value="1"/>
</dbReference>
<dbReference type="GO" id="GO:0008460">
    <property type="term" value="F:dTDP-glucose 4,6-dehydratase activity"/>
    <property type="evidence" value="ECO:0007669"/>
    <property type="project" value="UniProtKB-EC"/>
</dbReference>
<dbReference type="Pfam" id="PF16363">
    <property type="entry name" value="GDP_Man_Dehyd"/>
    <property type="match status" value="1"/>
</dbReference>
<dbReference type="GO" id="GO:0009225">
    <property type="term" value="P:nucleotide-sugar metabolic process"/>
    <property type="evidence" value="ECO:0007669"/>
    <property type="project" value="InterPro"/>
</dbReference>
<dbReference type="Proteomes" id="UP000177960">
    <property type="component" value="Unassembled WGS sequence"/>
</dbReference>
<dbReference type="EC" id="4.2.1.46" evidence="4 7"/>
<keyword evidence="5" id="KW-0520">NAD</keyword>
<evidence type="ECO:0000256" key="4">
    <source>
        <dbReference type="ARBA" id="ARBA00011990"/>
    </source>
</evidence>
<comment type="caution">
    <text evidence="9">The sequence shown here is derived from an EMBL/GenBank/DDBJ whole genome shotgun (WGS) entry which is preliminary data.</text>
</comment>
<protein>
    <recommendedName>
        <fullName evidence="4 7">dTDP-glucose 4,6-dehydratase</fullName>
        <ecNumber evidence="4 7">4.2.1.46</ecNumber>
    </recommendedName>
</protein>
<dbReference type="Gene3D" id="3.40.50.720">
    <property type="entry name" value="NAD(P)-binding Rossmann-like Domain"/>
    <property type="match status" value="1"/>
</dbReference>
<evidence type="ECO:0000256" key="6">
    <source>
        <dbReference type="ARBA" id="ARBA00023239"/>
    </source>
</evidence>
<evidence type="ECO:0000256" key="3">
    <source>
        <dbReference type="ARBA" id="ARBA00008178"/>
    </source>
</evidence>
<dbReference type="FunFam" id="3.40.50.720:FF:000304">
    <property type="entry name" value="UDP-glucose 4,6-dehydratase"/>
    <property type="match status" value="1"/>
</dbReference>
<feature type="domain" description="NAD(P)-binding" evidence="8">
    <location>
        <begin position="10"/>
        <end position="310"/>
    </location>
</feature>
<gene>
    <name evidence="9" type="ORF">A3B92_01880</name>
</gene>
<keyword evidence="6 7" id="KW-0456">Lyase</keyword>